<sequence length="451" mass="50332">MKKFGPVSLLLLMFAFAAPAAAQPAALNMTEQARPKAPAVLPLREQARLRDAWLKERLDTVVPMIMREQGVDMWVLVAREYFEEPVIATMLDAESMHARRRTILVFFDPGGGKPVERFTVSRYGLGGLFAPAWEPEKQRDQWKRLAEIIAERDPKRIAINSSALTAFADGMTLSQYAEFTEALPRKYRSRVESNQTLAVRWLETRTPAEMAVYPSIVRLAHSIIAEAFSDAVIRPGKTTAADVVWWMRERVSRLGLKAWFQPSVAIIRQGAAEMIEGDALIRPGDMLWTDFGITYLGLNTDTQHLGYVLKRGERDVPAGLKAGLAANNRVRDALTSSFRAGDSGNAILARARAKAIAEGLKPSIYSHPIGFHGHGAGPAIGFWDNQEADPRGADMVRPNTAWSIELAAKLRVPEWGGQEVEFRSEDDAYFDGTSVRYLDGRQDRYHIIRGR</sequence>
<evidence type="ECO:0000256" key="1">
    <source>
        <dbReference type="SAM" id="SignalP"/>
    </source>
</evidence>
<feature type="chain" id="PRO_5012665592" evidence="1">
    <location>
        <begin position="23"/>
        <end position="451"/>
    </location>
</feature>
<dbReference type="Proteomes" id="UP000192934">
    <property type="component" value="Chromosome I"/>
</dbReference>
<dbReference type="AlphaFoldDB" id="A0A1X7GA44"/>
<reference evidence="4" key="1">
    <citation type="submission" date="2017-04" db="EMBL/GenBank/DDBJ databases">
        <authorList>
            <person name="Varghese N."/>
            <person name="Submissions S."/>
        </authorList>
    </citation>
    <scope>NUCLEOTIDE SEQUENCE [LARGE SCALE GENOMIC DNA]</scope>
    <source>
        <strain evidence="4">Dd16</strain>
    </source>
</reference>
<dbReference type="InterPro" id="IPR036005">
    <property type="entry name" value="Creatinase/aminopeptidase-like"/>
</dbReference>
<dbReference type="STRING" id="941907.SAMN06295910_1414"/>
<name>A0A1X7GA44_9SPHN</name>
<accession>A0A1X7GA44</accession>
<dbReference type="Pfam" id="PF00557">
    <property type="entry name" value="Peptidase_M24"/>
    <property type="match status" value="1"/>
</dbReference>
<dbReference type="InterPro" id="IPR000994">
    <property type="entry name" value="Pept_M24"/>
</dbReference>
<evidence type="ECO:0000313" key="4">
    <source>
        <dbReference type="Proteomes" id="UP000192934"/>
    </source>
</evidence>
<feature type="domain" description="Peptidase M24" evidence="2">
    <location>
        <begin position="217"/>
        <end position="420"/>
    </location>
</feature>
<gene>
    <name evidence="3" type="ORF">SAMN06295910_1414</name>
</gene>
<feature type="signal peptide" evidence="1">
    <location>
        <begin position="1"/>
        <end position="22"/>
    </location>
</feature>
<dbReference type="OrthoDB" id="9765815at2"/>
<dbReference type="EMBL" id="LT840185">
    <property type="protein sequence ID" value="SMF66575.1"/>
    <property type="molecule type" value="Genomic_DNA"/>
</dbReference>
<organism evidence="3 4">
    <name type="scientific">Allosphingosinicella indica</name>
    <dbReference type="NCBI Taxonomy" id="941907"/>
    <lineage>
        <taxon>Bacteria</taxon>
        <taxon>Pseudomonadati</taxon>
        <taxon>Pseudomonadota</taxon>
        <taxon>Alphaproteobacteria</taxon>
        <taxon>Sphingomonadales</taxon>
        <taxon>Sphingomonadaceae</taxon>
        <taxon>Allosphingosinicella</taxon>
    </lineage>
</organism>
<evidence type="ECO:0000259" key="2">
    <source>
        <dbReference type="Pfam" id="PF00557"/>
    </source>
</evidence>
<proteinExistence type="predicted"/>
<evidence type="ECO:0000313" key="3">
    <source>
        <dbReference type="EMBL" id="SMF66575.1"/>
    </source>
</evidence>
<protein>
    <submittedName>
        <fullName evidence="3">Metallopeptidase family M24</fullName>
    </submittedName>
</protein>
<keyword evidence="4" id="KW-1185">Reference proteome</keyword>
<dbReference type="Gene3D" id="3.90.230.10">
    <property type="entry name" value="Creatinase/methionine aminopeptidase superfamily"/>
    <property type="match status" value="1"/>
</dbReference>
<dbReference type="SUPFAM" id="SSF55920">
    <property type="entry name" value="Creatinase/aminopeptidase"/>
    <property type="match status" value="1"/>
</dbReference>
<keyword evidence="1" id="KW-0732">Signal</keyword>